<evidence type="ECO:0000256" key="5">
    <source>
        <dbReference type="ARBA" id="ARBA00034769"/>
    </source>
</evidence>
<keyword evidence="4 6" id="KW-0472">Membrane</keyword>
<feature type="transmembrane region" description="Helical" evidence="6">
    <location>
        <begin position="151"/>
        <end position="170"/>
    </location>
</feature>
<evidence type="ECO:0000256" key="4">
    <source>
        <dbReference type="ARBA" id="ARBA00023136"/>
    </source>
</evidence>
<evidence type="ECO:0000256" key="2">
    <source>
        <dbReference type="ARBA" id="ARBA00022692"/>
    </source>
</evidence>
<dbReference type="GO" id="GO:0034707">
    <property type="term" value="C:chloride channel complex"/>
    <property type="evidence" value="ECO:0007669"/>
    <property type="project" value="UniProtKB-KW"/>
</dbReference>
<name>A0A0M3IDN1_ASCLU</name>
<accession>A0A0M3IDN1</accession>
<dbReference type="PANTHER" id="PTHR10736:SF61">
    <property type="entry name" value="BESTROPHIN HOMOLOG 24"/>
    <property type="match status" value="1"/>
</dbReference>
<evidence type="ECO:0000256" key="3">
    <source>
        <dbReference type="ARBA" id="ARBA00022989"/>
    </source>
</evidence>
<comment type="similarity">
    <text evidence="5 6">Belongs to the anion channel-forming bestrophin (TC 1.A.46) family. Calcium-sensitive chloride channel subfamily.</text>
</comment>
<dbReference type="GO" id="GO:0005886">
    <property type="term" value="C:plasma membrane"/>
    <property type="evidence" value="ECO:0007669"/>
    <property type="project" value="UniProtKB-SubCell"/>
</dbReference>
<feature type="transmembrane region" description="Helical" evidence="6">
    <location>
        <begin position="75"/>
        <end position="94"/>
    </location>
</feature>
<feature type="transmembrane region" description="Helical" evidence="6">
    <location>
        <begin position="32"/>
        <end position="54"/>
    </location>
</feature>
<keyword evidence="2 6" id="KW-0812">Transmembrane</keyword>
<dbReference type="Pfam" id="PF01062">
    <property type="entry name" value="Bestrophin"/>
    <property type="match status" value="1"/>
</dbReference>
<dbReference type="PANTHER" id="PTHR10736">
    <property type="entry name" value="BESTROPHIN"/>
    <property type="match status" value="1"/>
</dbReference>
<dbReference type="InterPro" id="IPR021134">
    <property type="entry name" value="Bestrophin-like"/>
</dbReference>
<keyword evidence="3 6" id="KW-1133">Transmembrane helix</keyword>
<proteinExistence type="inferred from homology"/>
<keyword evidence="6" id="KW-0868">Chloride</keyword>
<comment type="subcellular location">
    <subcellularLocation>
        <location evidence="6">Cell membrane</location>
        <topology evidence="6">Multi-pass membrane protein</topology>
    </subcellularLocation>
    <subcellularLocation>
        <location evidence="1">Membrane</location>
    </subcellularLocation>
</comment>
<keyword evidence="6" id="KW-1003">Cell membrane</keyword>
<comment type="function">
    <text evidence="6">Forms chloride channels.</text>
</comment>
<evidence type="ECO:0000256" key="1">
    <source>
        <dbReference type="ARBA" id="ARBA00004370"/>
    </source>
</evidence>
<keyword evidence="6" id="KW-0406">Ion transport</keyword>
<keyword evidence="6" id="KW-0813">Transport</keyword>
<sequence>MTVKYNLDVSTSRPWTLFKLLLRWRGSIWKSVLFELTIWLFLFLIITIAYRLALTPEQTRSFEQFVHYCDDKLDYIPLNFMLGFFVTSVLNRWVNFFNNIGYIDNIALMVAAYVRGTDEKTRMQRRNIVRYCVLSQALVFRDISMRVRKRFPTMDTLVAAGFFLISTLLFCI</sequence>
<dbReference type="InterPro" id="IPR000615">
    <property type="entry name" value="Bestrophin"/>
</dbReference>
<protein>
    <recommendedName>
        <fullName evidence="6">Bestrophin homolog</fullName>
    </recommendedName>
</protein>
<evidence type="ECO:0000313" key="7">
    <source>
        <dbReference type="Proteomes" id="UP000036681"/>
    </source>
</evidence>
<organism evidence="7 8">
    <name type="scientific">Ascaris lumbricoides</name>
    <name type="common">Giant roundworm</name>
    <dbReference type="NCBI Taxonomy" id="6252"/>
    <lineage>
        <taxon>Eukaryota</taxon>
        <taxon>Metazoa</taxon>
        <taxon>Ecdysozoa</taxon>
        <taxon>Nematoda</taxon>
        <taxon>Chromadorea</taxon>
        <taxon>Rhabditida</taxon>
        <taxon>Spirurina</taxon>
        <taxon>Ascaridomorpha</taxon>
        <taxon>Ascaridoidea</taxon>
        <taxon>Ascarididae</taxon>
        <taxon>Ascaris</taxon>
    </lineage>
</organism>
<reference evidence="8" key="1">
    <citation type="submission" date="2017-02" db="UniProtKB">
        <authorList>
            <consortium name="WormBaseParasite"/>
        </authorList>
    </citation>
    <scope>IDENTIFICATION</scope>
</reference>
<keyword evidence="6" id="KW-0407">Ion channel</keyword>
<evidence type="ECO:0000256" key="6">
    <source>
        <dbReference type="RuleBase" id="RU363126"/>
    </source>
</evidence>
<keyword evidence="7" id="KW-1185">Reference proteome</keyword>
<dbReference type="WBParaSite" id="ALUE_0001614301-mRNA-1">
    <property type="protein sequence ID" value="ALUE_0001614301-mRNA-1"/>
    <property type="gene ID" value="ALUE_0001614301"/>
</dbReference>
<dbReference type="GO" id="GO:0005254">
    <property type="term" value="F:chloride channel activity"/>
    <property type="evidence" value="ECO:0007669"/>
    <property type="project" value="UniProtKB-KW"/>
</dbReference>
<evidence type="ECO:0000313" key="8">
    <source>
        <dbReference type="WBParaSite" id="ALUE_0001614301-mRNA-1"/>
    </source>
</evidence>
<keyword evidence="6" id="KW-0869">Chloride channel</keyword>
<dbReference type="Proteomes" id="UP000036681">
    <property type="component" value="Unplaced"/>
</dbReference>
<dbReference type="AlphaFoldDB" id="A0A0M3IDN1"/>